<dbReference type="EMBL" id="LNGE01000010">
    <property type="protein sequence ID" value="KYC45805.1"/>
    <property type="molecule type" value="Genomic_DNA"/>
</dbReference>
<evidence type="ECO:0000259" key="1">
    <source>
        <dbReference type="Pfam" id="PF02579"/>
    </source>
</evidence>
<accession>A0A150IZM9</accession>
<name>A0A150IT12_9EURY</name>
<dbReference type="SUPFAM" id="SSF53146">
    <property type="entry name" value="Nitrogenase accessory factor-like"/>
    <property type="match status" value="1"/>
</dbReference>
<dbReference type="PANTHER" id="PTHR33937:SF2">
    <property type="entry name" value="DINITROGENASE IRON-MOLYBDENUM COFACTOR BIOSYNTHESIS DOMAIN-CONTAINING PROTEIN"/>
    <property type="match status" value="1"/>
</dbReference>
<evidence type="ECO:0000313" key="5">
    <source>
        <dbReference type="Proteomes" id="UP000091929"/>
    </source>
</evidence>
<evidence type="ECO:0000313" key="6">
    <source>
        <dbReference type="Proteomes" id="UP000092401"/>
    </source>
</evidence>
<feature type="domain" description="Dinitrogenase iron-molybdenum cofactor biosynthesis" evidence="1">
    <location>
        <begin position="12"/>
        <end position="103"/>
    </location>
</feature>
<accession>A0A150ILZ7</accession>
<organism evidence="3 5">
    <name type="scientific">Candidatus Methanofastidiosum methylothiophilum</name>
    <dbReference type="NCBI Taxonomy" id="1705564"/>
    <lineage>
        <taxon>Archaea</taxon>
        <taxon>Methanobacteriati</taxon>
        <taxon>Methanobacteriota</taxon>
        <taxon>Stenosarchaea group</taxon>
        <taxon>Candidatus Methanofastidiosia</taxon>
        <taxon>Candidatus Methanofastidiosales</taxon>
        <taxon>Candidatus Methanofastidiosaceae</taxon>
        <taxon>Candidatus Methanofastidiosum</taxon>
    </lineage>
</organism>
<dbReference type="Proteomes" id="UP000092403">
    <property type="component" value="Unassembled WGS sequence"/>
</dbReference>
<dbReference type="Pfam" id="PF02579">
    <property type="entry name" value="Nitro_FeMo-Co"/>
    <property type="match status" value="1"/>
</dbReference>
<accession>A0A150IT12</accession>
<evidence type="ECO:0000313" key="4">
    <source>
        <dbReference type="EMBL" id="KYC50453.1"/>
    </source>
</evidence>
<dbReference type="EMBL" id="LNJC01000013">
    <property type="protein sequence ID" value="KYC50453.1"/>
    <property type="molecule type" value="Genomic_DNA"/>
</dbReference>
<protein>
    <submittedName>
        <fullName evidence="3">Dinitrogenase iron-molybdenum cofactor</fullName>
    </submittedName>
</protein>
<dbReference type="Proteomes" id="UP000091929">
    <property type="component" value="Unassembled WGS sequence"/>
</dbReference>
<dbReference type="PANTHER" id="PTHR33937">
    <property type="entry name" value="IRON-MOLYBDENUM PROTEIN-RELATED-RELATED"/>
    <property type="match status" value="1"/>
</dbReference>
<dbReference type="InterPro" id="IPR036105">
    <property type="entry name" value="DiNase_FeMo-co_biosyn_sf"/>
</dbReference>
<gene>
    <name evidence="2" type="ORF">APG10_00513</name>
    <name evidence="3" type="ORF">APG11_00632</name>
    <name evidence="4" type="ORF">APG12_00785</name>
</gene>
<comment type="caution">
    <text evidence="3">The sequence shown here is derived from an EMBL/GenBank/DDBJ whole genome shotgun (WGS) entry which is preliminary data.</text>
</comment>
<sequence>MKVAVATDDKVNISHHFGRTLGFRVFDIDSKKIVNEEYRQNIGKSNGQCGSCDHSSMINNIKDCDLVICYGMGMGIYNDLVRNKIRAVITEEETVDGAINKLIEADLINRLDKLH</sequence>
<dbReference type="InterPro" id="IPR003731">
    <property type="entry name" value="Di-Nase_FeMo-co_biosynth"/>
</dbReference>
<proteinExistence type="predicted"/>
<dbReference type="Proteomes" id="UP000092401">
    <property type="component" value="Unassembled WGS sequence"/>
</dbReference>
<dbReference type="AlphaFoldDB" id="A0A150IT12"/>
<dbReference type="InterPro" id="IPR051840">
    <property type="entry name" value="NifX/NifY_domain"/>
</dbReference>
<evidence type="ECO:0000313" key="2">
    <source>
        <dbReference type="EMBL" id="KYC45805.1"/>
    </source>
</evidence>
<dbReference type="CDD" id="cd00562">
    <property type="entry name" value="NifX_NifB"/>
    <property type="match status" value="1"/>
</dbReference>
<dbReference type="Gene3D" id="3.30.420.130">
    <property type="entry name" value="Dinitrogenase iron-molybdenum cofactor biosynthesis domain"/>
    <property type="match status" value="1"/>
</dbReference>
<dbReference type="EMBL" id="LNGF01000011">
    <property type="protein sequence ID" value="KYC48062.1"/>
    <property type="molecule type" value="Genomic_DNA"/>
</dbReference>
<evidence type="ECO:0000313" key="3">
    <source>
        <dbReference type="EMBL" id="KYC48062.1"/>
    </source>
</evidence>
<reference evidence="5 6" key="1">
    <citation type="journal article" date="2016" name="ISME J.">
        <title>Chasing the elusive Euryarchaeota class WSA2: genomes reveal a uniquely fastidious methyl-reducing methanogen.</title>
        <authorList>
            <person name="Nobu M.K."/>
            <person name="Narihiro T."/>
            <person name="Kuroda K."/>
            <person name="Mei R."/>
            <person name="Liu W.T."/>
        </authorList>
    </citation>
    <scope>NUCLEOTIDE SEQUENCE [LARGE SCALE GENOMIC DNA]</scope>
    <source>
        <strain evidence="2">B03fssc0709_Meth_Bin005</strain>
        <strain evidence="3">B15fssc0709_Meth_Bin003</strain>
        <strain evidence="4">BMIXfssc0709_Meth_Bin006</strain>
    </source>
</reference>